<dbReference type="Proteomes" id="UP001060215">
    <property type="component" value="Chromosome 4"/>
</dbReference>
<accession>A0ACC0HV52</accession>
<name>A0ACC0HV52_9ERIC</name>
<comment type="caution">
    <text evidence="1">The sequence shown here is derived from an EMBL/GenBank/DDBJ whole genome shotgun (WGS) entry which is preliminary data.</text>
</comment>
<proteinExistence type="predicted"/>
<protein>
    <submittedName>
        <fullName evidence="1">Protein MEI2-like 4</fullName>
    </submittedName>
</protein>
<keyword evidence="2" id="KW-1185">Reference proteome</keyword>
<evidence type="ECO:0000313" key="1">
    <source>
        <dbReference type="EMBL" id="KAI8016614.1"/>
    </source>
</evidence>
<reference evidence="1 2" key="1">
    <citation type="journal article" date="2022" name="Plant J.">
        <title>Chromosome-level genome of Camellia lanceoleosa provides a valuable resource for understanding genome evolution and self-incompatibility.</title>
        <authorList>
            <person name="Gong W."/>
            <person name="Xiao S."/>
            <person name="Wang L."/>
            <person name="Liao Z."/>
            <person name="Chang Y."/>
            <person name="Mo W."/>
            <person name="Hu G."/>
            <person name="Li W."/>
            <person name="Zhao G."/>
            <person name="Zhu H."/>
            <person name="Hu X."/>
            <person name="Ji K."/>
            <person name="Xiang X."/>
            <person name="Song Q."/>
            <person name="Yuan D."/>
            <person name="Jin S."/>
            <person name="Zhang L."/>
        </authorList>
    </citation>
    <scope>NUCLEOTIDE SEQUENCE [LARGE SCALE GENOMIC DNA]</scope>
    <source>
        <strain evidence="1">SQ_2022a</strain>
    </source>
</reference>
<evidence type="ECO:0000313" key="2">
    <source>
        <dbReference type="Proteomes" id="UP001060215"/>
    </source>
</evidence>
<dbReference type="EMBL" id="CM045761">
    <property type="protein sequence ID" value="KAI8016614.1"/>
    <property type="molecule type" value="Genomic_DNA"/>
</dbReference>
<gene>
    <name evidence="1" type="ORF">LOK49_LG05G00481</name>
</gene>
<organism evidence="1 2">
    <name type="scientific">Camellia lanceoleosa</name>
    <dbReference type="NCBI Taxonomy" id="1840588"/>
    <lineage>
        <taxon>Eukaryota</taxon>
        <taxon>Viridiplantae</taxon>
        <taxon>Streptophyta</taxon>
        <taxon>Embryophyta</taxon>
        <taxon>Tracheophyta</taxon>
        <taxon>Spermatophyta</taxon>
        <taxon>Magnoliopsida</taxon>
        <taxon>eudicotyledons</taxon>
        <taxon>Gunneridae</taxon>
        <taxon>Pentapetalae</taxon>
        <taxon>asterids</taxon>
        <taxon>Ericales</taxon>
        <taxon>Theaceae</taxon>
        <taxon>Camellia</taxon>
    </lineage>
</organism>
<sequence length="632" mass="70229">MQCGLILVFDLLDKPLFVFSSFFLCSLMPPFPSEMEQDESSPYLQQISSPYNSTMGFSGPISHGGITSSGMDNGTISGVHTAIQSPISPFMERVFHHGISSSIPNSLPSLVRVELLGNQSGLPEPALSPGQPNIEFQGTPNFHPHSLPEYQDGLINGAPCNSSGMAANISASPSERIENRQFCRVSSNGHPLELNDAVFGSSRNGSCSPGHHYIWSNSNNPPHLDMLEERNRDGNEYKELEFPIKSRRLHFFFTIGSVKGSWKMSSRGRNSYMDRITIDYSGRFAAYLEGAVHFAAKMKKSNDPLILSFDLCDEVFQTMMLPDGVVAPRTEVWASVFGGLLSLLCYEDSAAYKSCSIWIMKKYGVVDSLYKQFTIDLSRGITQVLGIRNNGHILLETKAPSDWVLSSYDPSSQQTKNLGIYATSNHFVVDTYKENLILLNKPNDAFSRRRVSRKRTDRDQGSQARIEALKTDIQRRRNEVNLHLKEIKEKVEEAKEAVARMGPQRQAEVYAKFQTIFLQMQPIDFSSNEQIDSTRLTATFQSSAVNDCDVAAEKPSHSRVLGRGVGIKGKDLNGCTSSGQVKDCTRDDAELIKLKVEGTEMLKQLSEMKDQLLQTYGKPFIPAVQASTNAQP</sequence>